<reference evidence="1" key="1">
    <citation type="journal article" date="2014" name="Int. J. Syst. Evol. Microbiol.">
        <title>Complete genome sequence of Corynebacterium casei LMG S-19264T (=DSM 44701T), isolated from a smear-ripened cheese.</title>
        <authorList>
            <consortium name="US DOE Joint Genome Institute (JGI-PGF)"/>
            <person name="Walter F."/>
            <person name="Albersmeier A."/>
            <person name="Kalinowski J."/>
            <person name="Ruckert C."/>
        </authorList>
    </citation>
    <scope>NUCLEOTIDE SEQUENCE</scope>
    <source>
        <strain evidence="1">JCM 19596</strain>
    </source>
</reference>
<evidence type="ECO:0000313" key="2">
    <source>
        <dbReference type="Proteomes" id="UP000607197"/>
    </source>
</evidence>
<reference evidence="1" key="2">
    <citation type="submission" date="2020-09" db="EMBL/GenBank/DDBJ databases">
        <authorList>
            <person name="Sun Q."/>
            <person name="Ohkuma M."/>
        </authorList>
    </citation>
    <scope>NUCLEOTIDE SEQUENCE</scope>
    <source>
        <strain evidence="1">JCM 19596</strain>
    </source>
</reference>
<accession>A0A830FPD9</accession>
<sequence>MTMIVVSQIIDDILSGKIEDQDEIPSFEEFMSRTSREDVEHPVIPMEELAKTNFEFPD</sequence>
<name>A0A830FPD9_9EURY</name>
<protein>
    <submittedName>
        <fullName evidence="1">Uncharacterized protein</fullName>
    </submittedName>
</protein>
<evidence type="ECO:0000313" key="1">
    <source>
        <dbReference type="EMBL" id="GGL67267.1"/>
    </source>
</evidence>
<gene>
    <name evidence="1" type="ORF">GCM10009039_26630</name>
</gene>
<dbReference type="EMBL" id="BMPG01000003">
    <property type="protein sequence ID" value="GGL67267.1"/>
    <property type="molecule type" value="Genomic_DNA"/>
</dbReference>
<organism evidence="1 2">
    <name type="scientific">Halocalculus aciditolerans</name>
    <dbReference type="NCBI Taxonomy" id="1383812"/>
    <lineage>
        <taxon>Archaea</taxon>
        <taxon>Methanobacteriati</taxon>
        <taxon>Methanobacteriota</taxon>
        <taxon>Stenosarchaea group</taxon>
        <taxon>Halobacteria</taxon>
        <taxon>Halobacteriales</taxon>
        <taxon>Halobacteriaceae</taxon>
        <taxon>Halocalculus</taxon>
    </lineage>
</organism>
<dbReference type="Proteomes" id="UP000607197">
    <property type="component" value="Unassembled WGS sequence"/>
</dbReference>
<keyword evidence="2" id="KW-1185">Reference proteome</keyword>
<comment type="caution">
    <text evidence="1">The sequence shown here is derived from an EMBL/GenBank/DDBJ whole genome shotgun (WGS) entry which is preliminary data.</text>
</comment>
<proteinExistence type="predicted"/>
<dbReference type="AlphaFoldDB" id="A0A830FPD9"/>